<evidence type="ECO:0000313" key="1">
    <source>
        <dbReference type="EMBL" id="KAI0050521.1"/>
    </source>
</evidence>
<sequence>MVIKCNRGTMTWQTMRSGGRTEAMTSIFTVKSSTGHGLLRGIWACQTMYDFLSVVSQGRLPPSLLKDADALAKDFCTYGPDLPRVPCDTDMYRMQCLLIRRCRIYMRGSRLPTVLTTTYTAYRRFDSRRTYLAPHVT</sequence>
<proteinExistence type="predicted"/>
<accession>A0ACB8S3Q1</accession>
<evidence type="ECO:0000313" key="2">
    <source>
        <dbReference type="Proteomes" id="UP000814033"/>
    </source>
</evidence>
<protein>
    <submittedName>
        <fullName evidence="1">Uncharacterized protein</fullName>
    </submittedName>
</protein>
<keyword evidence="2" id="KW-1185">Reference proteome</keyword>
<name>A0ACB8S3Q1_9AGAM</name>
<reference evidence="1" key="2">
    <citation type="journal article" date="2022" name="New Phytol.">
        <title>Evolutionary transition to the ectomycorrhizal habit in the genomes of a hyperdiverse lineage of mushroom-forming fungi.</title>
        <authorList>
            <person name="Looney B."/>
            <person name="Miyauchi S."/>
            <person name="Morin E."/>
            <person name="Drula E."/>
            <person name="Courty P.E."/>
            <person name="Kohler A."/>
            <person name="Kuo A."/>
            <person name="LaButti K."/>
            <person name="Pangilinan J."/>
            <person name="Lipzen A."/>
            <person name="Riley R."/>
            <person name="Andreopoulos W."/>
            <person name="He G."/>
            <person name="Johnson J."/>
            <person name="Nolan M."/>
            <person name="Tritt A."/>
            <person name="Barry K.W."/>
            <person name="Grigoriev I.V."/>
            <person name="Nagy L.G."/>
            <person name="Hibbett D."/>
            <person name="Henrissat B."/>
            <person name="Matheny P.B."/>
            <person name="Labbe J."/>
            <person name="Martin F.M."/>
        </authorList>
    </citation>
    <scope>NUCLEOTIDE SEQUENCE</scope>
    <source>
        <strain evidence="1">FP105234-sp</strain>
    </source>
</reference>
<gene>
    <name evidence="1" type="ORF">FA95DRAFT_605034</name>
</gene>
<dbReference type="Proteomes" id="UP000814033">
    <property type="component" value="Unassembled WGS sequence"/>
</dbReference>
<reference evidence="1" key="1">
    <citation type="submission" date="2021-02" db="EMBL/GenBank/DDBJ databases">
        <authorList>
            <consortium name="DOE Joint Genome Institute"/>
            <person name="Ahrendt S."/>
            <person name="Looney B.P."/>
            <person name="Miyauchi S."/>
            <person name="Morin E."/>
            <person name="Drula E."/>
            <person name="Courty P.E."/>
            <person name="Chicoki N."/>
            <person name="Fauchery L."/>
            <person name="Kohler A."/>
            <person name="Kuo A."/>
            <person name="Labutti K."/>
            <person name="Pangilinan J."/>
            <person name="Lipzen A."/>
            <person name="Riley R."/>
            <person name="Andreopoulos W."/>
            <person name="He G."/>
            <person name="Johnson J."/>
            <person name="Barry K.W."/>
            <person name="Grigoriev I.V."/>
            <person name="Nagy L."/>
            <person name="Hibbett D."/>
            <person name="Henrissat B."/>
            <person name="Matheny P.B."/>
            <person name="Labbe J."/>
            <person name="Martin F."/>
        </authorList>
    </citation>
    <scope>NUCLEOTIDE SEQUENCE</scope>
    <source>
        <strain evidence="1">FP105234-sp</strain>
    </source>
</reference>
<dbReference type="EMBL" id="MU275861">
    <property type="protein sequence ID" value="KAI0050521.1"/>
    <property type="molecule type" value="Genomic_DNA"/>
</dbReference>
<organism evidence="1 2">
    <name type="scientific">Auriscalpium vulgare</name>
    <dbReference type="NCBI Taxonomy" id="40419"/>
    <lineage>
        <taxon>Eukaryota</taxon>
        <taxon>Fungi</taxon>
        <taxon>Dikarya</taxon>
        <taxon>Basidiomycota</taxon>
        <taxon>Agaricomycotina</taxon>
        <taxon>Agaricomycetes</taxon>
        <taxon>Russulales</taxon>
        <taxon>Auriscalpiaceae</taxon>
        <taxon>Auriscalpium</taxon>
    </lineage>
</organism>
<comment type="caution">
    <text evidence="1">The sequence shown here is derived from an EMBL/GenBank/DDBJ whole genome shotgun (WGS) entry which is preliminary data.</text>
</comment>